<reference evidence="3" key="1">
    <citation type="journal article" date="2019" name="Int. J. Syst. Evol. Microbiol.">
        <title>The Global Catalogue of Microorganisms (GCM) 10K type strain sequencing project: providing services to taxonomists for standard genome sequencing and annotation.</title>
        <authorList>
            <consortium name="The Broad Institute Genomics Platform"/>
            <consortium name="The Broad Institute Genome Sequencing Center for Infectious Disease"/>
            <person name="Wu L."/>
            <person name="Ma J."/>
        </authorList>
    </citation>
    <scope>NUCLEOTIDE SEQUENCE [LARGE SCALE GENOMIC DNA]</scope>
    <source>
        <strain evidence="3">KCTC 13128</strain>
    </source>
</reference>
<dbReference type="Proteomes" id="UP001595279">
    <property type="component" value="Unassembled WGS sequence"/>
</dbReference>
<organism evidence="2 3">
    <name type="scientific">Virgibacillus xinjiangensis</name>
    <dbReference type="NCBI Taxonomy" id="393090"/>
    <lineage>
        <taxon>Bacteria</taxon>
        <taxon>Bacillati</taxon>
        <taxon>Bacillota</taxon>
        <taxon>Bacilli</taxon>
        <taxon>Bacillales</taxon>
        <taxon>Bacillaceae</taxon>
        <taxon>Virgibacillus</taxon>
    </lineage>
</organism>
<name>A0ABV7CUQ3_9BACI</name>
<gene>
    <name evidence="2" type="ORF">ACFOGI_06965</name>
</gene>
<protein>
    <submittedName>
        <fullName evidence="2">SGNH/GDSL hydrolase family protein</fullName>
        <ecNumber evidence="2">3.1.-.-</ecNumber>
    </submittedName>
</protein>
<dbReference type="InterPro" id="IPR013830">
    <property type="entry name" value="SGNH_hydro"/>
</dbReference>
<dbReference type="EC" id="3.1.-.-" evidence="2"/>
<evidence type="ECO:0000313" key="3">
    <source>
        <dbReference type="Proteomes" id="UP001595279"/>
    </source>
</evidence>
<dbReference type="PANTHER" id="PTHR30383">
    <property type="entry name" value="THIOESTERASE 1/PROTEASE 1/LYSOPHOSPHOLIPASE L1"/>
    <property type="match status" value="1"/>
</dbReference>
<dbReference type="InterPro" id="IPR051532">
    <property type="entry name" value="Ester_Hydrolysis_Enzymes"/>
</dbReference>
<keyword evidence="3" id="KW-1185">Reference proteome</keyword>
<proteinExistence type="predicted"/>
<dbReference type="CDD" id="cd01834">
    <property type="entry name" value="SGNH_hydrolase_like_2"/>
    <property type="match status" value="1"/>
</dbReference>
<dbReference type="InterPro" id="IPR008265">
    <property type="entry name" value="Lipase_GDSL_AS"/>
</dbReference>
<evidence type="ECO:0000313" key="2">
    <source>
        <dbReference type="EMBL" id="MFC3039989.1"/>
    </source>
</evidence>
<keyword evidence="2" id="KW-0378">Hydrolase</keyword>
<sequence length="207" mass="23687">MSAKRVVFIGDSITDAGRRTDPEELGNGYVQLVRDCLVTSYPDQDWEIFNRGVGGDRIVDLQERWQDDVIDLKPDVLSVSIGINEVWRQIDEPNMEQVYAADYERIYEELLLRVKEETDAKIVLMEPTVIEEDPFAGGNEKLKGYVEAVQRLAEKFDAILVPTHEAFLQYLNANNHEKLTTDGVHMNRLGNMLMASTWLKTAREKIV</sequence>
<dbReference type="SUPFAM" id="SSF52266">
    <property type="entry name" value="SGNH hydrolase"/>
    <property type="match status" value="1"/>
</dbReference>
<dbReference type="Gene3D" id="3.40.50.1110">
    <property type="entry name" value="SGNH hydrolase"/>
    <property type="match status" value="1"/>
</dbReference>
<accession>A0ABV7CUQ3</accession>
<evidence type="ECO:0000259" key="1">
    <source>
        <dbReference type="Pfam" id="PF13472"/>
    </source>
</evidence>
<feature type="domain" description="SGNH hydrolase-type esterase" evidence="1">
    <location>
        <begin position="8"/>
        <end position="191"/>
    </location>
</feature>
<comment type="caution">
    <text evidence="2">The sequence shown here is derived from an EMBL/GenBank/DDBJ whole genome shotgun (WGS) entry which is preliminary data.</text>
</comment>
<dbReference type="PANTHER" id="PTHR30383:SF5">
    <property type="entry name" value="SGNH HYDROLASE-TYPE ESTERASE DOMAIN-CONTAINING PROTEIN"/>
    <property type="match status" value="1"/>
</dbReference>
<dbReference type="Pfam" id="PF13472">
    <property type="entry name" value="Lipase_GDSL_2"/>
    <property type="match status" value="1"/>
</dbReference>
<dbReference type="EMBL" id="JBHRSA010000029">
    <property type="protein sequence ID" value="MFC3039989.1"/>
    <property type="molecule type" value="Genomic_DNA"/>
</dbReference>
<dbReference type="InterPro" id="IPR036514">
    <property type="entry name" value="SGNH_hydro_sf"/>
</dbReference>
<dbReference type="PROSITE" id="PS01098">
    <property type="entry name" value="LIPASE_GDSL_SER"/>
    <property type="match status" value="1"/>
</dbReference>
<dbReference type="GO" id="GO:0016787">
    <property type="term" value="F:hydrolase activity"/>
    <property type="evidence" value="ECO:0007669"/>
    <property type="project" value="UniProtKB-KW"/>
</dbReference>
<dbReference type="RefSeq" id="WP_390270516.1">
    <property type="nucleotide sequence ID" value="NZ_JBHRSA010000029.1"/>
</dbReference>